<accession>A0ACC0JXJ0</accession>
<comment type="caution">
    <text evidence="1">The sequence shown here is derived from an EMBL/GenBank/DDBJ whole genome shotgun (WGS) entry which is preliminary data.</text>
</comment>
<proteinExistence type="predicted"/>
<sequence length="695" mass="78024">MPSENVYVVMSPDGSEATRSKRDTLSFYQDPSFEGRDLKRVKRRHRRSLSEDMPEDLQHLDGRPSASSLTAAAMDLVRQTDWRDSQCAKFTFCRVALKRQQAAEDKIALHLASVESGTALDALPPGRIYGMRVTGPCPSPGAEPDSAADDQTALHDKTVLASAGSSTSFEGSVSSSAEVESRWSAFRPVGPRPLLPALVMGRVCGSEWLVPLPALPALSGFCTTQDVDIFLRHMNNARYVRELDFARFHFYDRTGIYANITAAKGHALQGASSIRYRRTIPIFSAYKVETRSYCVTVITETKLIFRPPSNVTFMYIHAEINITNLILDASEHGCSDFIVQTSEPENFMAAFETVNHLGDIRRSNKKLIFLPLHDETFNASVLMNILTLKMTGFIANILLVVPSEKCPEYCNYYDLVTHNFVGPDAEVDDPLYLDRWDFGLEQFDKGVNLFPHDMSNMNGKTVKVAAFTYKPYVLLDLDPSDNVLGRDGMELRIIDEFCRWVNCTVEIVRDDENQWGEIYDNLTGVGILGNVIEDRADMGITALYSWYEEYRVMDFSASIIRTAITCIAPAARVLSSWDLPFLPFAWLTWVCLIITFFYASFALFTRDDLGNSWRIRSITGWMLVTGLIIDNAYGGGLASSFTVPKYEASIDTVQDIVDRKMEWGATHDAWIFSIILSEEVPSQSANTSQKKQQRT</sequence>
<dbReference type="Proteomes" id="UP001064048">
    <property type="component" value="Chromosome 12"/>
</dbReference>
<evidence type="ECO:0000313" key="1">
    <source>
        <dbReference type="EMBL" id="KAI8428946.1"/>
    </source>
</evidence>
<evidence type="ECO:0000313" key="2">
    <source>
        <dbReference type="Proteomes" id="UP001064048"/>
    </source>
</evidence>
<gene>
    <name evidence="1" type="ORF">MSG28_007557</name>
</gene>
<protein>
    <submittedName>
        <fullName evidence="1">Uncharacterized protein</fullName>
    </submittedName>
</protein>
<reference evidence="1 2" key="1">
    <citation type="journal article" date="2022" name="Genome Biol. Evol.">
        <title>The Spruce Budworm Genome: Reconstructing the Evolutionary History of Antifreeze Proteins.</title>
        <authorList>
            <person name="Beliveau C."/>
            <person name="Gagne P."/>
            <person name="Picq S."/>
            <person name="Vernygora O."/>
            <person name="Keeling C.I."/>
            <person name="Pinkney K."/>
            <person name="Doucet D."/>
            <person name="Wen F."/>
            <person name="Johnston J.S."/>
            <person name="Maaroufi H."/>
            <person name="Boyle B."/>
            <person name="Laroche J."/>
            <person name="Dewar K."/>
            <person name="Juretic N."/>
            <person name="Blackburn G."/>
            <person name="Nisole A."/>
            <person name="Brunet B."/>
            <person name="Brandao M."/>
            <person name="Lumley L."/>
            <person name="Duan J."/>
            <person name="Quan G."/>
            <person name="Lucarotti C.J."/>
            <person name="Roe A.D."/>
            <person name="Sperling F.A.H."/>
            <person name="Levesque R.C."/>
            <person name="Cusson M."/>
        </authorList>
    </citation>
    <scope>NUCLEOTIDE SEQUENCE [LARGE SCALE GENOMIC DNA]</scope>
    <source>
        <strain evidence="1">Glfc:IPQL:Cfum</strain>
    </source>
</reference>
<name>A0ACC0JXJ0_CHOFU</name>
<dbReference type="EMBL" id="CM046112">
    <property type="protein sequence ID" value="KAI8428946.1"/>
    <property type="molecule type" value="Genomic_DNA"/>
</dbReference>
<organism evidence="1 2">
    <name type="scientific">Choristoneura fumiferana</name>
    <name type="common">Spruce budworm moth</name>
    <name type="synonym">Archips fumiferana</name>
    <dbReference type="NCBI Taxonomy" id="7141"/>
    <lineage>
        <taxon>Eukaryota</taxon>
        <taxon>Metazoa</taxon>
        <taxon>Ecdysozoa</taxon>
        <taxon>Arthropoda</taxon>
        <taxon>Hexapoda</taxon>
        <taxon>Insecta</taxon>
        <taxon>Pterygota</taxon>
        <taxon>Neoptera</taxon>
        <taxon>Endopterygota</taxon>
        <taxon>Lepidoptera</taxon>
        <taxon>Glossata</taxon>
        <taxon>Ditrysia</taxon>
        <taxon>Tortricoidea</taxon>
        <taxon>Tortricidae</taxon>
        <taxon>Tortricinae</taxon>
        <taxon>Choristoneura</taxon>
    </lineage>
</organism>
<keyword evidence="2" id="KW-1185">Reference proteome</keyword>